<dbReference type="PANTHER" id="PTHR11088">
    <property type="entry name" value="TRNA DIMETHYLALLYLTRANSFERASE"/>
    <property type="match status" value="1"/>
</dbReference>
<dbReference type="GO" id="GO:0006400">
    <property type="term" value="P:tRNA modification"/>
    <property type="evidence" value="ECO:0007669"/>
    <property type="project" value="TreeGrafter"/>
</dbReference>
<name>A0A845DIP3_9BACT</name>
<keyword evidence="8 14" id="KW-0547">Nucleotide-binding</keyword>
<dbReference type="NCBIfam" id="TIGR00174">
    <property type="entry name" value="miaA"/>
    <property type="match status" value="1"/>
</dbReference>
<comment type="cofactor">
    <cofactor evidence="1">
        <name>Mg(2+)</name>
        <dbReference type="ChEBI" id="CHEBI:18420"/>
    </cofactor>
</comment>
<dbReference type="SUPFAM" id="SSF52540">
    <property type="entry name" value="P-loop containing nucleoside triphosphate hydrolases"/>
    <property type="match status" value="2"/>
</dbReference>
<comment type="catalytic activity">
    <reaction evidence="11 12">
        <text>adenosine(37) in tRNA + dimethylallyl diphosphate = N(6)-dimethylallyladenosine(37) in tRNA + diphosphate</text>
        <dbReference type="Rhea" id="RHEA:26482"/>
        <dbReference type="Rhea" id="RHEA-COMP:10162"/>
        <dbReference type="Rhea" id="RHEA-COMP:10375"/>
        <dbReference type="ChEBI" id="CHEBI:33019"/>
        <dbReference type="ChEBI" id="CHEBI:57623"/>
        <dbReference type="ChEBI" id="CHEBI:74411"/>
        <dbReference type="ChEBI" id="CHEBI:74415"/>
        <dbReference type="EC" id="2.5.1.75"/>
    </reaction>
</comment>
<keyword evidence="7 12" id="KW-0819">tRNA processing</keyword>
<evidence type="ECO:0000256" key="7">
    <source>
        <dbReference type="ARBA" id="ARBA00022694"/>
    </source>
</evidence>
<dbReference type="PANTHER" id="PTHR11088:SF60">
    <property type="entry name" value="TRNA DIMETHYLALLYLTRANSFERASE"/>
    <property type="match status" value="1"/>
</dbReference>
<dbReference type="GO" id="GO:0052381">
    <property type="term" value="F:tRNA dimethylallyltransferase activity"/>
    <property type="evidence" value="ECO:0007669"/>
    <property type="project" value="UniProtKB-EC"/>
</dbReference>
<dbReference type="GO" id="GO:0005524">
    <property type="term" value="F:ATP binding"/>
    <property type="evidence" value="ECO:0007669"/>
    <property type="project" value="UniProtKB-KW"/>
</dbReference>
<reference evidence="15 16" key="1">
    <citation type="submission" date="2019-09" db="EMBL/GenBank/DDBJ databases">
        <title>Characterisation of the sponge microbiome using genome-centric metagenomics.</title>
        <authorList>
            <person name="Engelberts J.P."/>
            <person name="Robbins S.J."/>
            <person name="De Goeij J.M."/>
            <person name="Aranda M."/>
            <person name="Bell S.C."/>
            <person name="Webster N.S."/>
        </authorList>
    </citation>
    <scope>NUCLEOTIDE SEQUENCE [LARGE SCALE GENOMIC DNA]</scope>
    <source>
        <strain evidence="15">SB0662_bin_43</strain>
    </source>
</reference>
<dbReference type="AlphaFoldDB" id="A0A845DIP3"/>
<dbReference type="InterPro" id="IPR018022">
    <property type="entry name" value="IPT"/>
</dbReference>
<gene>
    <name evidence="15" type="primary">miaA</name>
    <name evidence="15" type="ORF">F4X82_00915</name>
</gene>
<evidence type="ECO:0000313" key="15">
    <source>
        <dbReference type="EMBL" id="MYE38066.1"/>
    </source>
</evidence>
<sequence>MNNNLVAIVGPTASGKSNLAVDFAQQYKGEIVSADSRQVYRGITIGAAQITQQEMCGIPHHLLDIADPTTPYSVVLYKKKADATIRAIQKRDNIPLLVGGTGMYIDAVVYNKNYPEVLPNQPLRKKLEHLSTQKLFTRLQSVDFGRSRTIDKNNKRRLIRAIEINEATQKPVQPPQQQPRYRSLLLGIRISKEELHTRIEQRFHAMLSNGHLEEVQRLHDHYHVSWQRIDEIGLNYKWVGQHLQNNITKQEMIEKSITSIKQYAKRQMTWFQKNKDIVWIENYKQAETLIQNYT</sequence>
<evidence type="ECO:0000256" key="4">
    <source>
        <dbReference type="ARBA" id="ARBA00012665"/>
    </source>
</evidence>
<dbReference type="EMBL" id="VXOY01000010">
    <property type="protein sequence ID" value="MYE38066.1"/>
    <property type="molecule type" value="Genomic_DNA"/>
</dbReference>
<comment type="function">
    <text evidence="2 13">Catalyzes the transfer of a dimethylallyl group onto the adenine at position 37 in tRNAs that read codons beginning with uridine, leading to the formation of N6-(dimethylallyl)adenosine (i(6)A).</text>
</comment>
<dbReference type="InterPro" id="IPR039657">
    <property type="entry name" value="Dimethylallyltransferase"/>
</dbReference>
<keyword evidence="10" id="KW-0460">Magnesium</keyword>
<evidence type="ECO:0000256" key="2">
    <source>
        <dbReference type="ARBA" id="ARBA00003213"/>
    </source>
</evidence>
<dbReference type="Proteomes" id="UP000449092">
    <property type="component" value="Unassembled WGS sequence"/>
</dbReference>
<dbReference type="HAMAP" id="MF_00185">
    <property type="entry name" value="IPP_trans"/>
    <property type="match status" value="1"/>
</dbReference>
<evidence type="ECO:0000256" key="13">
    <source>
        <dbReference type="RuleBase" id="RU003784"/>
    </source>
</evidence>
<feature type="non-terminal residue" evidence="15">
    <location>
        <position position="294"/>
    </location>
</feature>
<protein>
    <recommendedName>
        <fullName evidence="5 12">tRNA dimethylallyltransferase</fullName>
        <ecNumber evidence="4 12">2.5.1.75</ecNumber>
    </recommendedName>
</protein>
<evidence type="ECO:0000256" key="10">
    <source>
        <dbReference type="ARBA" id="ARBA00022842"/>
    </source>
</evidence>
<dbReference type="InterPro" id="IPR027417">
    <property type="entry name" value="P-loop_NTPase"/>
</dbReference>
<dbReference type="EC" id="2.5.1.75" evidence="4 12"/>
<evidence type="ECO:0000313" key="16">
    <source>
        <dbReference type="Proteomes" id="UP000449092"/>
    </source>
</evidence>
<accession>A0A845DIP3</accession>
<dbReference type="Pfam" id="PF01715">
    <property type="entry name" value="IPPT"/>
    <property type="match status" value="1"/>
</dbReference>
<proteinExistence type="inferred from homology"/>
<evidence type="ECO:0000256" key="5">
    <source>
        <dbReference type="ARBA" id="ARBA00017477"/>
    </source>
</evidence>
<evidence type="ECO:0000256" key="12">
    <source>
        <dbReference type="RuleBase" id="RU003783"/>
    </source>
</evidence>
<evidence type="ECO:0000256" key="11">
    <source>
        <dbReference type="ARBA" id="ARBA00049563"/>
    </source>
</evidence>
<evidence type="ECO:0000256" key="14">
    <source>
        <dbReference type="RuleBase" id="RU003785"/>
    </source>
</evidence>
<evidence type="ECO:0000256" key="9">
    <source>
        <dbReference type="ARBA" id="ARBA00022840"/>
    </source>
</evidence>
<comment type="similarity">
    <text evidence="3 14">Belongs to the IPP transferase family.</text>
</comment>
<keyword evidence="9 14" id="KW-0067">ATP-binding</keyword>
<organism evidence="15 16">
    <name type="scientific">Candidatus Spechtbacteria bacterium SB0662_bin_43</name>
    <dbReference type="NCBI Taxonomy" id="2604897"/>
    <lineage>
        <taxon>Bacteria</taxon>
        <taxon>Candidatus Spechtiibacteriota</taxon>
    </lineage>
</organism>
<evidence type="ECO:0000256" key="1">
    <source>
        <dbReference type="ARBA" id="ARBA00001946"/>
    </source>
</evidence>
<keyword evidence="6 14" id="KW-0808">Transferase</keyword>
<evidence type="ECO:0000256" key="8">
    <source>
        <dbReference type="ARBA" id="ARBA00022741"/>
    </source>
</evidence>
<comment type="caution">
    <text evidence="15">The sequence shown here is derived from an EMBL/GenBank/DDBJ whole genome shotgun (WGS) entry which is preliminary data.</text>
</comment>
<evidence type="ECO:0000256" key="6">
    <source>
        <dbReference type="ARBA" id="ARBA00022679"/>
    </source>
</evidence>
<dbReference type="Gene3D" id="3.40.50.300">
    <property type="entry name" value="P-loop containing nucleotide triphosphate hydrolases"/>
    <property type="match status" value="1"/>
</dbReference>
<evidence type="ECO:0000256" key="3">
    <source>
        <dbReference type="ARBA" id="ARBA00005842"/>
    </source>
</evidence>
<dbReference type="Gene3D" id="1.10.20.140">
    <property type="match status" value="1"/>
</dbReference>